<dbReference type="Gene3D" id="3.10.129.110">
    <property type="entry name" value="Polyketide synthase dehydratase"/>
    <property type="match status" value="1"/>
</dbReference>
<feature type="region of interest" description="Disordered" evidence="2">
    <location>
        <begin position="164"/>
        <end position="186"/>
    </location>
</feature>
<dbReference type="InterPro" id="IPR049551">
    <property type="entry name" value="PKS_DH_C"/>
</dbReference>
<sequence>MAAEVASEPEVGAAAGKLREAKRLVRQECISEAEALLEEARAEFLRLSDSKGLLEVLCVRISAAVVDERAEEAQALANAALARAQEAGDRWAQAGLLRSLVEVHLAQGLPGLALQKAAEAEELLLVLGDKRAAGELLLLVGQAHLAGNSPKAALNAALQSVDLLSQPNNNSNNNNNNSDNNNNSNSVGEEAAAWCGVMQARLALGSYEEALGAAEAALVLYLDCGDEFGKSKTLLRIAEAHLAHSQAEKARKSAELAMHSFEEQGNQSWAAAALEVLVQALLALGLKREALRLAQRGLAQHLASGARRAIPRARSSVVRAFLALWQKKEALAEAEQALAAARASRSRRLEALMLQEVAELQLLLGSVEAAKEAADQALVLFKRLGDLVGQATAIQILGTAEDLRGVLEQHAAKDEEASQLIAQLGAAMGRRDGREFKKVLQACYEHEQVYTDDVERGIGPEIQKDPEGAYSFFLENQPENWKVEPQAAKTAHQLDRTLMYYLYRLGQMHYGPGFRLLRTAYRLGDETLGYDAPGCGTLRLLEDCPDWEETVGFHPGLLDCALQVNGLRYYQKDAA</sequence>
<evidence type="ECO:0000259" key="3">
    <source>
        <dbReference type="Pfam" id="PF14765"/>
    </source>
</evidence>
<reference evidence="4" key="1">
    <citation type="submission" date="2021-02" db="EMBL/GenBank/DDBJ databases">
        <authorList>
            <person name="Dougan E. K."/>
            <person name="Rhodes N."/>
            <person name="Thang M."/>
            <person name="Chan C."/>
        </authorList>
    </citation>
    <scope>NUCLEOTIDE SEQUENCE</scope>
</reference>
<evidence type="ECO:0000313" key="4">
    <source>
        <dbReference type="EMBL" id="CAE8611375.1"/>
    </source>
</evidence>
<dbReference type="Gene3D" id="1.25.40.10">
    <property type="entry name" value="Tetratricopeptide repeat domain"/>
    <property type="match status" value="2"/>
</dbReference>
<comment type="caution">
    <text evidence="4">The sequence shown here is derived from an EMBL/GenBank/DDBJ whole genome shotgun (WGS) entry which is preliminary data.</text>
</comment>
<evidence type="ECO:0000313" key="5">
    <source>
        <dbReference type="Proteomes" id="UP000654075"/>
    </source>
</evidence>
<accession>A0A813FFZ4</accession>
<dbReference type="PANTHER" id="PTHR10098">
    <property type="entry name" value="RAPSYN-RELATED"/>
    <property type="match status" value="1"/>
</dbReference>
<dbReference type="SUPFAM" id="SSF48452">
    <property type="entry name" value="TPR-like"/>
    <property type="match status" value="2"/>
</dbReference>
<dbReference type="Pfam" id="PF14765">
    <property type="entry name" value="PS-DH"/>
    <property type="match status" value="1"/>
</dbReference>
<dbReference type="Proteomes" id="UP000654075">
    <property type="component" value="Unassembled WGS sequence"/>
</dbReference>
<keyword evidence="5" id="KW-1185">Reference proteome</keyword>
<dbReference type="InterPro" id="IPR011990">
    <property type="entry name" value="TPR-like_helical_dom_sf"/>
</dbReference>
<dbReference type="OrthoDB" id="10579984at2759"/>
<keyword evidence="1" id="KW-0175">Coiled coil</keyword>
<evidence type="ECO:0000256" key="2">
    <source>
        <dbReference type="SAM" id="MobiDB-lite"/>
    </source>
</evidence>
<organism evidence="4 5">
    <name type="scientific">Polarella glacialis</name>
    <name type="common">Dinoflagellate</name>
    <dbReference type="NCBI Taxonomy" id="89957"/>
    <lineage>
        <taxon>Eukaryota</taxon>
        <taxon>Sar</taxon>
        <taxon>Alveolata</taxon>
        <taxon>Dinophyceae</taxon>
        <taxon>Suessiales</taxon>
        <taxon>Suessiaceae</taxon>
        <taxon>Polarella</taxon>
    </lineage>
</organism>
<evidence type="ECO:0000256" key="1">
    <source>
        <dbReference type="SAM" id="Coils"/>
    </source>
</evidence>
<dbReference type="AlphaFoldDB" id="A0A813FFZ4"/>
<feature type="coiled-coil region" evidence="1">
    <location>
        <begin position="30"/>
        <end position="90"/>
    </location>
</feature>
<protein>
    <recommendedName>
        <fullName evidence="3">Polyketide synthase dehydratase domain-containing protein</fullName>
    </recommendedName>
</protein>
<dbReference type="EMBL" id="CAJNNV010025020">
    <property type="protein sequence ID" value="CAE8611375.1"/>
    <property type="molecule type" value="Genomic_DNA"/>
</dbReference>
<feature type="domain" description="Polyketide synthase dehydratase" evidence="3">
    <location>
        <begin position="487"/>
        <end position="571"/>
    </location>
</feature>
<gene>
    <name evidence="4" type="ORF">PGLA1383_LOCUS29198</name>
</gene>
<name>A0A813FFZ4_POLGL</name>
<proteinExistence type="predicted"/>
<dbReference type="InterPro" id="IPR042104">
    <property type="entry name" value="PKS_dehydratase_sf"/>
</dbReference>
<feature type="compositionally biased region" description="Low complexity" evidence="2">
    <location>
        <begin position="168"/>
        <end position="186"/>
    </location>
</feature>